<reference evidence="2 3" key="1">
    <citation type="journal article" date="2021" name="bioRxiv">
        <title>The Gossypium anomalum genome as a resource for cotton improvement and evolutionary analysis of hybrid incompatibility.</title>
        <authorList>
            <person name="Grover C.E."/>
            <person name="Yuan D."/>
            <person name="Arick M.A."/>
            <person name="Miller E.R."/>
            <person name="Hu G."/>
            <person name="Peterson D.G."/>
            <person name="Wendel J.F."/>
            <person name="Udall J.A."/>
        </authorList>
    </citation>
    <scope>NUCLEOTIDE SEQUENCE [LARGE SCALE GENOMIC DNA]</scope>
    <source>
        <strain evidence="2">JFW-Udall</strain>
        <tissue evidence="2">Leaf</tissue>
    </source>
</reference>
<gene>
    <name evidence="2" type="ORF">CXB51_021082</name>
</gene>
<name>A0A8J6CUN9_9ROSI</name>
<organism evidence="2 3">
    <name type="scientific">Gossypium anomalum</name>
    <dbReference type="NCBI Taxonomy" id="47600"/>
    <lineage>
        <taxon>Eukaryota</taxon>
        <taxon>Viridiplantae</taxon>
        <taxon>Streptophyta</taxon>
        <taxon>Embryophyta</taxon>
        <taxon>Tracheophyta</taxon>
        <taxon>Spermatophyta</taxon>
        <taxon>Magnoliopsida</taxon>
        <taxon>eudicotyledons</taxon>
        <taxon>Gunneridae</taxon>
        <taxon>Pentapetalae</taxon>
        <taxon>rosids</taxon>
        <taxon>malvids</taxon>
        <taxon>Malvales</taxon>
        <taxon>Malvaceae</taxon>
        <taxon>Malvoideae</taxon>
        <taxon>Gossypium</taxon>
    </lineage>
</organism>
<dbReference type="OrthoDB" id="995500at2759"/>
<dbReference type="EMBL" id="JAHUZN010000008">
    <property type="protein sequence ID" value="KAG8485259.1"/>
    <property type="molecule type" value="Genomic_DNA"/>
</dbReference>
<protein>
    <recommendedName>
        <fullName evidence="1">RNase H type-1 domain-containing protein</fullName>
    </recommendedName>
</protein>
<dbReference type="Proteomes" id="UP000701853">
    <property type="component" value="Chromosome 8"/>
</dbReference>
<proteinExistence type="predicted"/>
<dbReference type="GO" id="GO:0004523">
    <property type="term" value="F:RNA-DNA hybrid ribonuclease activity"/>
    <property type="evidence" value="ECO:0007669"/>
    <property type="project" value="InterPro"/>
</dbReference>
<comment type="caution">
    <text evidence="2">The sequence shown here is derived from an EMBL/GenBank/DDBJ whole genome shotgun (WGS) entry which is preliminary data.</text>
</comment>
<dbReference type="GO" id="GO:0003676">
    <property type="term" value="F:nucleic acid binding"/>
    <property type="evidence" value="ECO:0007669"/>
    <property type="project" value="InterPro"/>
</dbReference>
<dbReference type="InterPro" id="IPR002156">
    <property type="entry name" value="RNaseH_domain"/>
</dbReference>
<evidence type="ECO:0000313" key="2">
    <source>
        <dbReference type="EMBL" id="KAG8485259.1"/>
    </source>
</evidence>
<sequence length="92" mass="9959">MLAFDIELWGILDDLTLLQKWGVDRILIQTDSSVVVQAIQGKNLESSSSALIAKITPANVERVNVLTTTFASLIEVINNGKGSGTFEIVNVD</sequence>
<evidence type="ECO:0000313" key="3">
    <source>
        <dbReference type="Proteomes" id="UP000701853"/>
    </source>
</evidence>
<evidence type="ECO:0000259" key="1">
    <source>
        <dbReference type="Pfam" id="PF13456"/>
    </source>
</evidence>
<keyword evidence="3" id="KW-1185">Reference proteome</keyword>
<feature type="domain" description="RNase H type-1" evidence="1">
    <location>
        <begin position="7"/>
        <end position="55"/>
    </location>
</feature>
<dbReference type="AlphaFoldDB" id="A0A8J6CUN9"/>
<accession>A0A8J6CUN9</accession>
<dbReference type="Pfam" id="PF13456">
    <property type="entry name" value="RVT_3"/>
    <property type="match status" value="1"/>
</dbReference>